<name>A0A1V9YWN2_ACHHY</name>
<gene>
    <name evidence="2" type="ORF">ACHHYP_05778</name>
</gene>
<dbReference type="EMBL" id="JNBR01000668">
    <property type="protein sequence ID" value="OQR90146.1"/>
    <property type="molecule type" value="Genomic_DNA"/>
</dbReference>
<evidence type="ECO:0000256" key="1">
    <source>
        <dbReference type="SAM" id="MobiDB-lite"/>
    </source>
</evidence>
<sequence length="225" mass="24289">MRPLSPCERALLEFACCTYYLRYMPASASPLASKQVSPEGAEGAGEAVGSKDALTPPDAMMPGAPRGESSEAAQASNGEGHSVLSDTLMEMAGTLLYADSSAILVREHLIASLAHLAFTTTPNSVVPTKDCETIVDFWCNCVAMGLDGHYDDGDAWGRHWLWLMRCTDLLLANIAPMCPTSDRWHRCIIHALDTISAACLKTRNKAIGKAVFDWVMELAQAVNVK</sequence>
<protein>
    <submittedName>
        <fullName evidence="2">Uncharacterized protein</fullName>
    </submittedName>
</protein>
<feature type="region of interest" description="Disordered" evidence="1">
    <location>
        <begin position="33"/>
        <end position="79"/>
    </location>
</feature>
<reference evidence="2 3" key="1">
    <citation type="journal article" date="2014" name="Genome Biol. Evol.">
        <title>The secreted proteins of Achlya hypogyna and Thraustotheca clavata identify the ancestral oomycete secretome and reveal gene acquisitions by horizontal gene transfer.</title>
        <authorList>
            <person name="Misner I."/>
            <person name="Blouin N."/>
            <person name="Leonard G."/>
            <person name="Richards T.A."/>
            <person name="Lane C.E."/>
        </authorList>
    </citation>
    <scope>NUCLEOTIDE SEQUENCE [LARGE SCALE GENOMIC DNA]</scope>
    <source>
        <strain evidence="2 3">ATCC 48635</strain>
    </source>
</reference>
<comment type="caution">
    <text evidence="2">The sequence shown here is derived from an EMBL/GenBank/DDBJ whole genome shotgun (WGS) entry which is preliminary data.</text>
</comment>
<evidence type="ECO:0000313" key="3">
    <source>
        <dbReference type="Proteomes" id="UP000243579"/>
    </source>
</evidence>
<dbReference type="AlphaFoldDB" id="A0A1V9YWN2"/>
<dbReference type="Proteomes" id="UP000243579">
    <property type="component" value="Unassembled WGS sequence"/>
</dbReference>
<keyword evidence="3" id="KW-1185">Reference proteome</keyword>
<organism evidence="2 3">
    <name type="scientific">Achlya hypogyna</name>
    <name type="common">Oomycete</name>
    <name type="synonym">Protoachlya hypogyna</name>
    <dbReference type="NCBI Taxonomy" id="1202772"/>
    <lineage>
        <taxon>Eukaryota</taxon>
        <taxon>Sar</taxon>
        <taxon>Stramenopiles</taxon>
        <taxon>Oomycota</taxon>
        <taxon>Saprolegniomycetes</taxon>
        <taxon>Saprolegniales</taxon>
        <taxon>Achlyaceae</taxon>
        <taxon>Achlya</taxon>
    </lineage>
</organism>
<accession>A0A1V9YWN2</accession>
<proteinExistence type="predicted"/>
<evidence type="ECO:0000313" key="2">
    <source>
        <dbReference type="EMBL" id="OQR90146.1"/>
    </source>
</evidence>
<dbReference type="OrthoDB" id="10323893at2759"/>